<keyword evidence="3" id="KW-1185">Reference proteome</keyword>
<protein>
    <submittedName>
        <fullName evidence="2">Uncharacterized protein</fullName>
    </submittedName>
</protein>
<evidence type="ECO:0000313" key="3">
    <source>
        <dbReference type="Proteomes" id="UP000048908"/>
    </source>
</evidence>
<feature type="compositionally biased region" description="Basic and acidic residues" evidence="1">
    <location>
        <begin position="60"/>
        <end position="83"/>
    </location>
</feature>
<feature type="compositionally biased region" description="Basic and acidic residues" evidence="1">
    <location>
        <begin position="30"/>
        <end position="50"/>
    </location>
</feature>
<feature type="region of interest" description="Disordered" evidence="1">
    <location>
        <begin position="1"/>
        <end position="132"/>
    </location>
</feature>
<gene>
    <name evidence="2" type="ORF">JAN5088_01264</name>
</gene>
<reference evidence="2 3" key="1">
    <citation type="submission" date="2015-07" db="EMBL/GenBank/DDBJ databases">
        <authorList>
            <person name="Noorani M."/>
        </authorList>
    </citation>
    <scope>NUCLEOTIDE SEQUENCE [LARGE SCALE GENOMIC DNA]</scope>
    <source>
        <strain evidence="2 3">CECT 5088</strain>
    </source>
</reference>
<dbReference type="Proteomes" id="UP000048908">
    <property type="component" value="Unassembled WGS sequence"/>
</dbReference>
<sequence>MRRVQPQPPRLRLAGLDRGPAGALSGHPRVHGDAVEDHAATLGVEHDMARHRAVAQRNPDAPDRDQRGEIGLHRRGSPSDRIDPAGMGPFDAIADGAFARSHGKPGHDVPPPSLLRAAQPARKVGRPDGGTE</sequence>
<evidence type="ECO:0000256" key="1">
    <source>
        <dbReference type="SAM" id="MobiDB-lite"/>
    </source>
</evidence>
<evidence type="ECO:0000313" key="2">
    <source>
        <dbReference type="EMBL" id="CTQ32493.1"/>
    </source>
</evidence>
<proteinExistence type="predicted"/>
<dbReference type="EMBL" id="CXPG01000014">
    <property type="protein sequence ID" value="CTQ32493.1"/>
    <property type="molecule type" value="Genomic_DNA"/>
</dbReference>
<name>A0A0M6XQM1_9RHOB</name>
<accession>A0A0M6XQM1</accession>
<organism evidence="2 3">
    <name type="scientific">Jannaschia rubra</name>
    <dbReference type="NCBI Taxonomy" id="282197"/>
    <lineage>
        <taxon>Bacteria</taxon>
        <taxon>Pseudomonadati</taxon>
        <taxon>Pseudomonadota</taxon>
        <taxon>Alphaproteobacteria</taxon>
        <taxon>Rhodobacterales</taxon>
        <taxon>Roseobacteraceae</taxon>
        <taxon>Jannaschia</taxon>
    </lineage>
</organism>
<dbReference type="AlphaFoldDB" id="A0A0M6XQM1"/>